<name>A0A8X6W8X1_TRICX</name>
<dbReference type="Proteomes" id="UP000887159">
    <property type="component" value="Unassembled WGS sequence"/>
</dbReference>
<organism evidence="1 2">
    <name type="scientific">Trichonephila clavipes</name>
    <name type="common">Golden silk orbweaver</name>
    <name type="synonym">Nephila clavipes</name>
    <dbReference type="NCBI Taxonomy" id="2585209"/>
    <lineage>
        <taxon>Eukaryota</taxon>
        <taxon>Metazoa</taxon>
        <taxon>Ecdysozoa</taxon>
        <taxon>Arthropoda</taxon>
        <taxon>Chelicerata</taxon>
        <taxon>Arachnida</taxon>
        <taxon>Araneae</taxon>
        <taxon>Araneomorphae</taxon>
        <taxon>Entelegynae</taxon>
        <taxon>Araneoidea</taxon>
        <taxon>Nephilidae</taxon>
        <taxon>Trichonephila</taxon>
    </lineage>
</organism>
<comment type="caution">
    <text evidence="1">The sequence shown here is derived from an EMBL/GenBank/DDBJ whole genome shotgun (WGS) entry which is preliminary data.</text>
</comment>
<gene>
    <name evidence="1" type="ORF">TNCV_4073571</name>
</gene>
<dbReference type="EMBL" id="BMAU01021390">
    <property type="protein sequence ID" value="GFY30044.1"/>
    <property type="molecule type" value="Genomic_DNA"/>
</dbReference>
<reference evidence="1" key="1">
    <citation type="submission" date="2020-08" db="EMBL/GenBank/DDBJ databases">
        <title>Multicomponent nature underlies the extraordinary mechanical properties of spider dragline silk.</title>
        <authorList>
            <person name="Kono N."/>
            <person name="Nakamura H."/>
            <person name="Mori M."/>
            <person name="Yoshida Y."/>
            <person name="Ohtoshi R."/>
            <person name="Malay A.D."/>
            <person name="Moran D.A.P."/>
            <person name="Tomita M."/>
            <person name="Numata K."/>
            <person name="Arakawa K."/>
        </authorList>
    </citation>
    <scope>NUCLEOTIDE SEQUENCE</scope>
</reference>
<proteinExistence type="predicted"/>
<dbReference type="AlphaFoldDB" id="A0A8X6W8X1"/>
<keyword evidence="2" id="KW-1185">Reference proteome</keyword>
<protein>
    <submittedName>
        <fullName evidence="1">Uncharacterized protein</fullName>
    </submittedName>
</protein>
<evidence type="ECO:0000313" key="2">
    <source>
        <dbReference type="Proteomes" id="UP000887159"/>
    </source>
</evidence>
<accession>A0A8X6W8X1</accession>
<sequence length="128" mass="14237">MDEPVLVDVESVTTENVRVKSIGALSPCISLCRGDRRSSVPRTQNELKSALHSRPGALKTVRVTEPMQVNMSRQVVGVVWFKLILVKTLHSKAIYGILVTELKVLNLNLMTRTIVELAPFLQTSSPRQ</sequence>
<evidence type="ECO:0000313" key="1">
    <source>
        <dbReference type="EMBL" id="GFY30044.1"/>
    </source>
</evidence>